<protein>
    <submittedName>
        <fullName evidence="3">Uncharacterized protein</fullName>
    </submittedName>
</protein>
<evidence type="ECO:0000256" key="2">
    <source>
        <dbReference type="SAM" id="Phobius"/>
    </source>
</evidence>
<keyword evidence="2" id="KW-1133">Transmembrane helix</keyword>
<evidence type="ECO:0000313" key="4">
    <source>
        <dbReference type="Proteomes" id="UP001418222"/>
    </source>
</evidence>
<feature type="region of interest" description="Disordered" evidence="1">
    <location>
        <begin position="29"/>
        <end position="61"/>
    </location>
</feature>
<dbReference type="EMBL" id="JBBWWQ010000001">
    <property type="protein sequence ID" value="KAK8957986.1"/>
    <property type="molecule type" value="Genomic_DNA"/>
</dbReference>
<sequence>MRTGMAEDEFASFPIKNFSFWMATVKKNESSDSSFFSLTKSRRRSDGFSDPGGGLSDRLQQQEIKKNSGGFLLCERGRRDQGTSRPRMLPSFPIYPVAVAAWICFSFVVVD</sequence>
<accession>A0AAP0C5U6</accession>
<gene>
    <name evidence="3" type="ORF">KSP39_PZI000372</name>
</gene>
<comment type="caution">
    <text evidence="3">The sequence shown here is derived from an EMBL/GenBank/DDBJ whole genome shotgun (WGS) entry which is preliminary data.</text>
</comment>
<keyword evidence="2" id="KW-0812">Transmembrane</keyword>
<feature type="transmembrane region" description="Helical" evidence="2">
    <location>
        <begin position="88"/>
        <end position="110"/>
    </location>
</feature>
<organism evidence="3 4">
    <name type="scientific">Platanthera zijinensis</name>
    <dbReference type="NCBI Taxonomy" id="2320716"/>
    <lineage>
        <taxon>Eukaryota</taxon>
        <taxon>Viridiplantae</taxon>
        <taxon>Streptophyta</taxon>
        <taxon>Embryophyta</taxon>
        <taxon>Tracheophyta</taxon>
        <taxon>Spermatophyta</taxon>
        <taxon>Magnoliopsida</taxon>
        <taxon>Liliopsida</taxon>
        <taxon>Asparagales</taxon>
        <taxon>Orchidaceae</taxon>
        <taxon>Orchidoideae</taxon>
        <taxon>Orchideae</taxon>
        <taxon>Orchidinae</taxon>
        <taxon>Platanthera</taxon>
    </lineage>
</organism>
<keyword evidence="4" id="KW-1185">Reference proteome</keyword>
<keyword evidence="2" id="KW-0472">Membrane</keyword>
<name>A0AAP0C5U6_9ASPA</name>
<evidence type="ECO:0000256" key="1">
    <source>
        <dbReference type="SAM" id="MobiDB-lite"/>
    </source>
</evidence>
<reference evidence="3 4" key="1">
    <citation type="journal article" date="2022" name="Nat. Plants">
        <title>Genomes of leafy and leafless Platanthera orchids illuminate the evolution of mycoheterotrophy.</title>
        <authorList>
            <person name="Li M.H."/>
            <person name="Liu K.W."/>
            <person name="Li Z."/>
            <person name="Lu H.C."/>
            <person name="Ye Q.L."/>
            <person name="Zhang D."/>
            <person name="Wang J.Y."/>
            <person name="Li Y.F."/>
            <person name="Zhong Z.M."/>
            <person name="Liu X."/>
            <person name="Yu X."/>
            <person name="Liu D.K."/>
            <person name="Tu X.D."/>
            <person name="Liu B."/>
            <person name="Hao Y."/>
            <person name="Liao X.Y."/>
            <person name="Jiang Y.T."/>
            <person name="Sun W.H."/>
            <person name="Chen J."/>
            <person name="Chen Y.Q."/>
            <person name="Ai Y."/>
            <person name="Zhai J.W."/>
            <person name="Wu S.S."/>
            <person name="Zhou Z."/>
            <person name="Hsiao Y.Y."/>
            <person name="Wu W.L."/>
            <person name="Chen Y.Y."/>
            <person name="Lin Y.F."/>
            <person name="Hsu J.L."/>
            <person name="Li C.Y."/>
            <person name="Wang Z.W."/>
            <person name="Zhao X."/>
            <person name="Zhong W.Y."/>
            <person name="Ma X.K."/>
            <person name="Ma L."/>
            <person name="Huang J."/>
            <person name="Chen G.Z."/>
            <person name="Huang M.Z."/>
            <person name="Huang L."/>
            <person name="Peng D.H."/>
            <person name="Luo Y.B."/>
            <person name="Zou S.Q."/>
            <person name="Chen S.P."/>
            <person name="Lan S."/>
            <person name="Tsai W.C."/>
            <person name="Van de Peer Y."/>
            <person name="Liu Z.J."/>
        </authorList>
    </citation>
    <scope>NUCLEOTIDE SEQUENCE [LARGE SCALE GENOMIC DNA]</scope>
    <source>
        <strain evidence="3">Lor287</strain>
    </source>
</reference>
<evidence type="ECO:0000313" key="3">
    <source>
        <dbReference type="EMBL" id="KAK8957986.1"/>
    </source>
</evidence>
<proteinExistence type="predicted"/>
<dbReference type="AlphaFoldDB" id="A0AAP0C5U6"/>
<dbReference type="Proteomes" id="UP001418222">
    <property type="component" value="Unassembled WGS sequence"/>
</dbReference>